<evidence type="ECO:0000256" key="16">
    <source>
        <dbReference type="ARBA" id="ARBA00042156"/>
    </source>
</evidence>
<dbReference type="FunFam" id="1.20.1580.10:FF:000002">
    <property type="entry name" value="UvrABC system protein A"/>
    <property type="match status" value="1"/>
</dbReference>
<dbReference type="GO" id="GO:0004518">
    <property type="term" value="F:nuclease activity"/>
    <property type="evidence" value="ECO:0007669"/>
    <property type="project" value="UniProtKB-KW"/>
</dbReference>
<sequence length="1005" mass="112697">MQDFIKIRGAREHNLKNIDIDIPKNKLVVFTGVSGSGKSSLAMDTIYAEGQRRYVESLSSYARQFLGVMNKPDVEYIEGLSPAIAIDQKTTSHNPRSTVGTVTEIYDYLRVLFARIGRIYDPKTGKEIKRQSPEEITNSILEILKEDKDIKSKGVRALIMSPVVRGRKGEYGKLLDNLFKQGYSRARIDKKIYDLKNSITLIKTNKHDIDVIVDRIVFGKTTLENPDMLKEFHSRLFQSVESSLKLSNGIVIFSKVEDFLNEFPENSTDLTDTIFSENFAFEDTDIDFPEIEPRLFSFNTPYGACSECNGLGTVLEIDIEYILNKDLSVMEGGIFPLGNIAEKETWYKRKIEAVANTENIKLNKPINNMSDEQLNILLYGFSEKPVSYDNTLKFKKRKYKVTGPNSSGKIVSFEFEWDGIISDLERRYSETDSDYVKSELEKFMIKKTCFLCKGARLKDSALFVKIDHLNIAEITSLPIKDTFDWIEGLRNQENTFSKYSLTKREAEIGKPILKEVSSRLKFLIDVGLDYLTIDRTSSTLAGGEAQRIRLASQIGSGLSGVLYVLDEPSIGLHPVDHNRLITTLKELKSLGNTVLVVEHDANTMLESDYIIDFGPGAGEFGGNVMAFGTPEELMSNKNSLTGQYLSGKKRVDPEGFLTKEDKKNLLKYRKTKNSYLEIHGARGHNLKNIDVSIPLNTLTCVTGVSGSGKSTLVNETLLRGLRNELGLKNSEPAQPFDGLIGYEHIDKVLNIDQSPIGRTPRSNPATYTKAFDEIRKVFAQTKEARIRGYTPGRFSFNVKGGRCEACKGEGQIKIEMQFMPDVYVDCEVCEGKRYTSEVLDVYYKDKNIAEVLELTVDEALSFFFTIPSIERKLRTLSEVGLGYIRLGQPAPTLSGGEAQRVKLASELSKLSRGHTFYILDEPTTGLHFADLERLIAILKKLVARGNTVLVIEHNLDLIKSSDYIIDLGPNGGAQGGSVIYSGSSDNIIKSKKSKTGLALRELYYI</sequence>
<dbReference type="PROSITE" id="PS00211">
    <property type="entry name" value="ABC_TRANSPORTER_1"/>
    <property type="match status" value="2"/>
</dbReference>
<dbReference type="InterPro" id="IPR041552">
    <property type="entry name" value="UvrA_DNA-bd"/>
</dbReference>
<evidence type="ECO:0000256" key="4">
    <source>
        <dbReference type="ARBA" id="ARBA00022737"/>
    </source>
</evidence>
<dbReference type="InterPro" id="IPR027417">
    <property type="entry name" value="P-loop_NTPase"/>
</dbReference>
<keyword evidence="10" id="KW-0067">ATP-binding</keyword>
<dbReference type="NCBIfam" id="NF001503">
    <property type="entry name" value="PRK00349.1"/>
    <property type="match status" value="1"/>
</dbReference>
<evidence type="ECO:0000256" key="8">
    <source>
        <dbReference type="ARBA" id="ARBA00022771"/>
    </source>
</evidence>
<evidence type="ECO:0000256" key="12">
    <source>
        <dbReference type="ARBA" id="ARBA00023125"/>
    </source>
</evidence>
<dbReference type="Gene3D" id="3.30.190.20">
    <property type="match status" value="1"/>
</dbReference>
<evidence type="ECO:0000256" key="10">
    <source>
        <dbReference type="ARBA" id="ARBA00022840"/>
    </source>
</evidence>
<evidence type="ECO:0000256" key="5">
    <source>
        <dbReference type="ARBA" id="ARBA00022741"/>
    </source>
</evidence>
<evidence type="ECO:0000256" key="15">
    <source>
        <dbReference type="ARBA" id="ARBA00039316"/>
    </source>
</evidence>
<evidence type="ECO:0000256" key="7">
    <source>
        <dbReference type="ARBA" id="ARBA00022769"/>
    </source>
</evidence>
<keyword evidence="13" id="KW-0234">DNA repair</keyword>
<dbReference type="InterPro" id="IPR003439">
    <property type="entry name" value="ABC_transporter-like_ATP-bd"/>
</dbReference>
<dbReference type="EMBL" id="PCXU01000016">
    <property type="protein sequence ID" value="PIR43639.1"/>
    <property type="molecule type" value="Genomic_DNA"/>
</dbReference>
<reference evidence="18 19" key="1">
    <citation type="submission" date="2017-09" db="EMBL/GenBank/DDBJ databases">
        <title>Depth-based differentiation of microbial function through sediment-hosted aquifers and enrichment of novel symbionts in the deep terrestrial subsurface.</title>
        <authorList>
            <person name="Probst A.J."/>
            <person name="Ladd B."/>
            <person name="Jarett J.K."/>
            <person name="Geller-Mcgrath D.E."/>
            <person name="Sieber C.M."/>
            <person name="Emerson J.B."/>
            <person name="Anantharaman K."/>
            <person name="Thomas B.C."/>
            <person name="Malmstrom R."/>
            <person name="Stieglmeier M."/>
            <person name="Klingl A."/>
            <person name="Woyke T."/>
            <person name="Ryan C.M."/>
            <person name="Banfield J.F."/>
        </authorList>
    </citation>
    <scope>NUCLEOTIDE SEQUENCE [LARGE SCALE GENOMIC DNA]</scope>
    <source>
        <strain evidence="18">CG10_big_fil_rev_8_21_14_0_10_32_10</strain>
    </source>
</reference>
<dbReference type="Proteomes" id="UP000230214">
    <property type="component" value="Unassembled WGS sequence"/>
</dbReference>
<evidence type="ECO:0000256" key="1">
    <source>
        <dbReference type="ARBA" id="ARBA00004496"/>
    </source>
</evidence>
<evidence type="ECO:0000259" key="17">
    <source>
        <dbReference type="PROSITE" id="PS50893"/>
    </source>
</evidence>
<evidence type="ECO:0000256" key="13">
    <source>
        <dbReference type="ARBA" id="ARBA00023204"/>
    </source>
</evidence>
<dbReference type="SUPFAM" id="SSF52540">
    <property type="entry name" value="P-loop containing nucleoside triphosphate hydrolases"/>
    <property type="match status" value="2"/>
</dbReference>
<comment type="similarity">
    <text evidence="14">Belongs to the ABC transporter superfamily. UvrA family.</text>
</comment>
<dbReference type="InterPro" id="IPR004602">
    <property type="entry name" value="UvrA"/>
</dbReference>
<comment type="subcellular location">
    <subcellularLocation>
        <location evidence="1">Cytoplasm</location>
    </subcellularLocation>
</comment>
<proteinExistence type="inferred from homology"/>
<dbReference type="InterPro" id="IPR017871">
    <property type="entry name" value="ABC_transporter-like_CS"/>
</dbReference>
<evidence type="ECO:0000313" key="18">
    <source>
        <dbReference type="EMBL" id="PIR43639.1"/>
    </source>
</evidence>
<dbReference type="FunFam" id="3.40.50.300:FF:000028">
    <property type="entry name" value="UvrABC system protein A"/>
    <property type="match status" value="1"/>
</dbReference>
<dbReference type="Gene3D" id="1.20.1580.10">
    <property type="entry name" value="ABC transporter ATPase like domain"/>
    <property type="match status" value="3"/>
</dbReference>
<evidence type="ECO:0000256" key="3">
    <source>
        <dbReference type="ARBA" id="ARBA00022723"/>
    </source>
</evidence>
<evidence type="ECO:0000256" key="14">
    <source>
        <dbReference type="ARBA" id="ARBA00038000"/>
    </source>
</evidence>
<dbReference type="Pfam" id="PF17755">
    <property type="entry name" value="UvrA_DNA-bind"/>
    <property type="match status" value="1"/>
</dbReference>
<keyword evidence="7" id="KW-0228">DNA excision</keyword>
<dbReference type="PANTHER" id="PTHR43152">
    <property type="entry name" value="UVRABC SYSTEM PROTEIN A"/>
    <property type="match status" value="1"/>
</dbReference>
<dbReference type="GO" id="GO:0006289">
    <property type="term" value="P:nucleotide-excision repair"/>
    <property type="evidence" value="ECO:0007669"/>
    <property type="project" value="InterPro"/>
</dbReference>
<evidence type="ECO:0000256" key="2">
    <source>
        <dbReference type="ARBA" id="ARBA00022490"/>
    </source>
</evidence>
<keyword evidence="5" id="KW-0547">Nucleotide-binding</keyword>
<name>A0A2H0RAT7_UNCKA</name>
<dbReference type="GO" id="GO:0008270">
    <property type="term" value="F:zinc ion binding"/>
    <property type="evidence" value="ECO:0007669"/>
    <property type="project" value="UniProtKB-KW"/>
</dbReference>
<keyword evidence="2" id="KW-0963">Cytoplasm</keyword>
<evidence type="ECO:0000313" key="19">
    <source>
        <dbReference type="Proteomes" id="UP000230214"/>
    </source>
</evidence>
<evidence type="ECO:0000256" key="6">
    <source>
        <dbReference type="ARBA" id="ARBA00022763"/>
    </source>
</evidence>
<keyword evidence="3" id="KW-0479">Metal-binding</keyword>
<keyword evidence="4" id="KW-0677">Repeat</keyword>
<feature type="domain" description="ABC transporter" evidence="17">
    <location>
        <begin position="371"/>
        <end position="646"/>
    </location>
</feature>
<keyword evidence="12" id="KW-0238">DNA-binding</keyword>
<dbReference type="CDD" id="cd03270">
    <property type="entry name" value="ABC_UvrA_I"/>
    <property type="match status" value="1"/>
</dbReference>
<feature type="domain" description="ABC transporter" evidence="17">
    <location>
        <begin position="666"/>
        <end position="1000"/>
    </location>
</feature>
<accession>A0A2H0RAT7</accession>
<dbReference type="GO" id="GO:0005524">
    <property type="term" value="F:ATP binding"/>
    <property type="evidence" value="ECO:0007669"/>
    <property type="project" value="UniProtKB-KW"/>
</dbReference>
<evidence type="ECO:0000256" key="9">
    <source>
        <dbReference type="ARBA" id="ARBA00022833"/>
    </source>
</evidence>
<keyword evidence="11" id="KW-0267">Excision nuclease</keyword>
<dbReference type="GO" id="GO:0005737">
    <property type="term" value="C:cytoplasm"/>
    <property type="evidence" value="ECO:0007669"/>
    <property type="project" value="UniProtKB-SubCell"/>
</dbReference>
<dbReference type="AlphaFoldDB" id="A0A2H0RAT7"/>
<keyword evidence="8" id="KW-0863">Zinc-finger</keyword>
<dbReference type="GO" id="GO:0003677">
    <property type="term" value="F:DNA binding"/>
    <property type="evidence" value="ECO:0007669"/>
    <property type="project" value="UniProtKB-KW"/>
</dbReference>
<dbReference type="GO" id="GO:0016887">
    <property type="term" value="F:ATP hydrolysis activity"/>
    <property type="evidence" value="ECO:0007669"/>
    <property type="project" value="InterPro"/>
</dbReference>
<keyword evidence="9" id="KW-0862">Zinc</keyword>
<dbReference type="InterPro" id="IPR041102">
    <property type="entry name" value="UvrA_inter"/>
</dbReference>
<dbReference type="PROSITE" id="PS50893">
    <property type="entry name" value="ABC_TRANSPORTER_2"/>
    <property type="match status" value="2"/>
</dbReference>
<dbReference type="Gene3D" id="1.10.8.280">
    <property type="entry name" value="ABC transporter ATPase domain-like"/>
    <property type="match status" value="1"/>
</dbReference>
<comment type="caution">
    <text evidence="18">The sequence shown here is derived from an EMBL/GenBank/DDBJ whole genome shotgun (WGS) entry which is preliminary data.</text>
</comment>
<dbReference type="NCBIfam" id="TIGR00630">
    <property type="entry name" value="uvra"/>
    <property type="match status" value="1"/>
</dbReference>
<dbReference type="GO" id="GO:0009380">
    <property type="term" value="C:excinuclease repair complex"/>
    <property type="evidence" value="ECO:0007669"/>
    <property type="project" value="InterPro"/>
</dbReference>
<organism evidence="18 19">
    <name type="scientific">candidate division WWE3 bacterium CG10_big_fil_rev_8_21_14_0_10_32_10</name>
    <dbReference type="NCBI Taxonomy" id="1975090"/>
    <lineage>
        <taxon>Bacteria</taxon>
        <taxon>Katanobacteria</taxon>
    </lineage>
</organism>
<dbReference type="CDD" id="cd03271">
    <property type="entry name" value="ABC_UvrA_II"/>
    <property type="match status" value="1"/>
</dbReference>
<evidence type="ECO:0000256" key="11">
    <source>
        <dbReference type="ARBA" id="ARBA00022881"/>
    </source>
</evidence>
<gene>
    <name evidence="18" type="ORF">COV24_01775</name>
</gene>
<keyword evidence="6" id="KW-0227">DNA damage</keyword>
<dbReference type="Pfam" id="PF17760">
    <property type="entry name" value="UvrA_inter"/>
    <property type="match status" value="1"/>
</dbReference>
<dbReference type="PANTHER" id="PTHR43152:SF3">
    <property type="entry name" value="UVRABC SYSTEM PROTEIN A"/>
    <property type="match status" value="1"/>
</dbReference>
<protein>
    <recommendedName>
        <fullName evidence="15">UvrABC system protein A</fullName>
    </recommendedName>
    <alternativeName>
        <fullName evidence="16">Excinuclease ABC subunit A</fullName>
    </alternativeName>
</protein>
<dbReference type="Gene3D" id="3.40.50.300">
    <property type="entry name" value="P-loop containing nucleotide triphosphate hydrolases"/>
    <property type="match status" value="3"/>
</dbReference>